<protein>
    <submittedName>
        <fullName evidence="2">Uncharacterized protein</fullName>
    </submittedName>
</protein>
<name>A0A0K0FZT2_STRVS</name>
<accession>A0A0K0FZT2</accession>
<sequence length="86" mass="9460">MSEIIYYRHMKPNDSRVPSGHCHSAETFACSLTGLSHPSLFIRQTFPILSHLEAGLQEPATTPGDGGHFNRDSVKNSGSLAELLFF</sequence>
<evidence type="ECO:0000313" key="1">
    <source>
        <dbReference type="Proteomes" id="UP000035680"/>
    </source>
</evidence>
<evidence type="ECO:0000313" key="2">
    <source>
        <dbReference type="WBParaSite" id="SVE_1796200.1"/>
    </source>
</evidence>
<proteinExistence type="predicted"/>
<dbReference type="AlphaFoldDB" id="A0A0K0FZT2"/>
<dbReference type="WBParaSite" id="SVE_1796200.1">
    <property type="protein sequence ID" value="SVE_1796200.1"/>
    <property type="gene ID" value="SVE_1796200"/>
</dbReference>
<reference evidence="1" key="1">
    <citation type="submission" date="2014-07" db="EMBL/GenBank/DDBJ databases">
        <authorList>
            <person name="Martin A.A"/>
            <person name="De Silva N."/>
        </authorList>
    </citation>
    <scope>NUCLEOTIDE SEQUENCE</scope>
</reference>
<organism evidence="1 2">
    <name type="scientific">Strongyloides venezuelensis</name>
    <name type="common">Threadworm</name>
    <dbReference type="NCBI Taxonomy" id="75913"/>
    <lineage>
        <taxon>Eukaryota</taxon>
        <taxon>Metazoa</taxon>
        <taxon>Ecdysozoa</taxon>
        <taxon>Nematoda</taxon>
        <taxon>Chromadorea</taxon>
        <taxon>Rhabditida</taxon>
        <taxon>Tylenchina</taxon>
        <taxon>Panagrolaimomorpha</taxon>
        <taxon>Strongyloidoidea</taxon>
        <taxon>Strongyloididae</taxon>
        <taxon>Strongyloides</taxon>
    </lineage>
</organism>
<dbReference type="Proteomes" id="UP000035680">
    <property type="component" value="Unassembled WGS sequence"/>
</dbReference>
<reference evidence="2" key="2">
    <citation type="submission" date="2015-08" db="UniProtKB">
        <authorList>
            <consortium name="WormBaseParasite"/>
        </authorList>
    </citation>
    <scope>IDENTIFICATION</scope>
</reference>
<keyword evidence="1" id="KW-1185">Reference proteome</keyword>